<dbReference type="Pfam" id="PF01612">
    <property type="entry name" value="DNA_pol_A_exo1"/>
    <property type="match status" value="1"/>
</dbReference>
<protein>
    <recommendedName>
        <fullName evidence="1">3'-5' exonuclease domain-containing protein</fullName>
    </recommendedName>
</protein>
<dbReference type="InterPro" id="IPR036397">
    <property type="entry name" value="RNaseH_sf"/>
</dbReference>
<dbReference type="InterPro" id="IPR052408">
    <property type="entry name" value="Exonuclease_MUT-7-like"/>
</dbReference>
<dbReference type="HOGENOM" id="CLU_461797_0_0_1"/>
<dbReference type="GO" id="GO:0006139">
    <property type="term" value="P:nucleobase-containing compound metabolic process"/>
    <property type="evidence" value="ECO:0007669"/>
    <property type="project" value="InterPro"/>
</dbReference>
<dbReference type="EMBL" id="CAEY01000466">
    <property type="status" value="NOT_ANNOTATED_CDS"/>
    <property type="molecule type" value="Genomic_DNA"/>
</dbReference>
<dbReference type="GO" id="GO:0008408">
    <property type="term" value="F:3'-5' exonuclease activity"/>
    <property type="evidence" value="ECO:0007669"/>
    <property type="project" value="InterPro"/>
</dbReference>
<reference evidence="3" key="1">
    <citation type="submission" date="2011-08" db="EMBL/GenBank/DDBJ databases">
        <authorList>
            <person name="Rombauts S."/>
        </authorList>
    </citation>
    <scope>NUCLEOTIDE SEQUENCE</scope>
    <source>
        <strain evidence="3">London</strain>
    </source>
</reference>
<dbReference type="Proteomes" id="UP000015104">
    <property type="component" value="Unassembled WGS sequence"/>
</dbReference>
<dbReference type="InterPro" id="IPR012337">
    <property type="entry name" value="RNaseH-like_sf"/>
</dbReference>
<organism evidence="2 3">
    <name type="scientific">Tetranychus urticae</name>
    <name type="common">Two-spotted spider mite</name>
    <dbReference type="NCBI Taxonomy" id="32264"/>
    <lineage>
        <taxon>Eukaryota</taxon>
        <taxon>Metazoa</taxon>
        <taxon>Ecdysozoa</taxon>
        <taxon>Arthropoda</taxon>
        <taxon>Chelicerata</taxon>
        <taxon>Arachnida</taxon>
        <taxon>Acari</taxon>
        <taxon>Acariformes</taxon>
        <taxon>Trombidiformes</taxon>
        <taxon>Prostigmata</taxon>
        <taxon>Eleutherengona</taxon>
        <taxon>Raphignathae</taxon>
        <taxon>Tetranychoidea</taxon>
        <taxon>Tetranychidae</taxon>
        <taxon>Tetranychus</taxon>
    </lineage>
</organism>
<dbReference type="InterPro" id="IPR002562">
    <property type="entry name" value="3'-5'_exonuclease_dom"/>
</dbReference>
<dbReference type="PANTHER" id="PTHR47765">
    <property type="entry name" value="3'-5' EXONUCLEASE DOMAIN-CONTAINING PROTEIN"/>
    <property type="match status" value="1"/>
</dbReference>
<dbReference type="GO" id="GO:0003676">
    <property type="term" value="F:nucleic acid binding"/>
    <property type="evidence" value="ECO:0007669"/>
    <property type="project" value="InterPro"/>
</dbReference>
<keyword evidence="3" id="KW-1185">Reference proteome</keyword>
<evidence type="ECO:0000313" key="2">
    <source>
        <dbReference type="EnsemblMetazoa" id="tetur01g11320.1"/>
    </source>
</evidence>
<dbReference type="eggNOG" id="KOG2207">
    <property type="taxonomic scope" value="Eukaryota"/>
</dbReference>
<evidence type="ECO:0000313" key="3">
    <source>
        <dbReference type="Proteomes" id="UP000015104"/>
    </source>
</evidence>
<reference evidence="2" key="2">
    <citation type="submission" date="2015-06" db="UniProtKB">
        <authorList>
            <consortium name="EnsemblMetazoa"/>
        </authorList>
    </citation>
    <scope>IDENTIFICATION</scope>
</reference>
<dbReference type="KEGG" id="tut:107369136"/>
<dbReference type="AlphaFoldDB" id="T1JSQ0"/>
<sequence length="591" mass="68758">MDKDISEITNKWRYLNQGQMKKDTDEKIGPYLDKYFMKYKETIYTSALSLFKALDSRSLRKSYKHEPISIQALKRFKDFMDRNQAMIDETLREEKVILAACQFAIDRESETWINTICKYYHVESLPKADRIRLLQKTLDEKKFSSAAWFGIHAKVIREFNIEDICVPLICQTKINVVEQLMRQDPAIAQDVAACIDKYVDNAGELAYFARDIPGANFVMVNNKSINKLAKRLAREYKIPIQLCPKTDYNAKITAIKFLFKRKYEEHQPMDKRTWETMIDSVFDLDNPALEDSNLVLELIYDLTNYEQYEEARRLAHLHRIPENEWPESLLSNRSKPDKHYPSLDSKSFILDWDAEGVEVEAENFEYDLPEDKIFLIDSHEKFKEMNSYITNKRPLLAIDTEWKPNLGLLTEGKTKVALVQIACEDRIFVVDAVKLSCDSEWATFVNSIINNPTLLKIGFSLQNDMLAISELMADMNIETKPESFIDYAEFHNSLVQAFKIPLPEYPVSTKGLSKLSYTVLGKCLVKEDQYTNWEMRPLTADKIAYAATDAFVLLKIHEKLESWCQERAINYEVLMKALLKKDSTKNKVNVK</sequence>
<dbReference type="STRING" id="32264.T1JSQ0"/>
<dbReference type="OrthoDB" id="18193at2759"/>
<accession>T1JSQ0</accession>
<proteinExistence type="predicted"/>
<dbReference type="SUPFAM" id="SSF53098">
    <property type="entry name" value="Ribonuclease H-like"/>
    <property type="match status" value="1"/>
</dbReference>
<dbReference type="Gene3D" id="3.30.420.10">
    <property type="entry name" value="Ribonuclease H-like superfamily/Ribonuclease H"/>
    <property type="match status" value="1"/>
</dbReference>
<evidence type="ECO:0000259" key="1">
    <source>
        <dbReference type="Pfam" id="PF01612"/>
    </source>
</evidence>
<gene>
    <name evidence="2" type="primary">107369136</name>
</gene>
<feature type="domain" description="3'-5' exonuclease" evidence="1">
    <location>
        <begin position="376"/>
        <end position="562"/>
    </location>
</feature>
<dbReference type="PANTHER" id="PTHR47765:SF2">
    <property type="entry name" value="EXONUCLEASE MUT-7 HOMOLOG"/>
    <property type="match status" value="1"/>
</dbReference>
<name>T1JSQ0_TETUR</name>
<dbReference type="EnsemblMetazoa" id="tetur01g11320.1">
    <property type="protein sequence ID" value="tetur01g11320.1"/>
    <property type="gene ID" value="tetur01g11320"/>
</dbReference>